<feature type="region of interest" description="Disordered" evidence="1">
    <location>
        <begin position="1"/>
        <end position="24"/>
    </location>
</feature>
<sequence length="63" mass="6312">MSVGSIGSSVTWSVPAAGAPVDPGTRRAQVNAQADTLSALLGTKHNLQVAANVSDGTGVDLYM</sequence>
<evidence type="ECO:0000256" key="1">
    <source>
        <dbReference type="SAM" id="MobiDB-lite"/>
    </source>
</evidence>
<name>A0ABY5VRE5_9ACTN</name>
<evidence type="ECO:0000313" key="2">
    <source>
        <dbReference type="EMBL" id="UWP79379.1"/>
    </source>
</evidence>
<accession>A0ABY5VRE5</accession>
<organism evidence="2 3">
    <name type="scientific">Dactylosporangium fulvum</name>
    <dbReference type="NCBI Taxonomy" id="53359"/>
    <lineage>
        <taxon>Bacteria</taxon>
        <taxon>Bacillati</taxon>
        <taxon>Actinomycetota</taxon>
        <taxon>Actinomycetes</taxon>
        <taxon>Micromonosporales</taxon>
        <taxon>Micromonosporaceae</taxon>
        <taxon>Dactylosporangium</taxon>
    </lineage>
</organism>
<proteinExistence type="predicted"/>
<keyword evidence="3" id="KW-1185">Reference proteome</keyword>
<dbReference type="RefSeq" id="WP_259857073.1">
    <property type="nucleotide sequence ID" value="NZ_BAAAST010000090.1"/>
</dbReference>
<protein>
    <submittedName>
        <fullName evidence="2">Uncharacterized protein</fullName>
    </submittedName>
</protein>
<reference evidence="2" key="1">
    <citation type="submission" date="2021-04" db="EMBL/GenBank/DDBJ databases">
        <authorList>
            <person name="Hartkoorn R.C."/>
            <person name="Beaudoing E."/>
            <person name="Hot D."/>
        </authorList>
    </citation>
    <scope>NUCLEOTIDE SEQUENCE</scope>
    <source>
        <strain evidence="2">NRRL B-16292</strain>
    </source>
</reference>
<gene>
    <name evidence="2" type="ORF">Dfulv_29950</name>
</gene>
<dbReference type="Proteomes" id="UP001059617">
    <property type="component" value="Chromosome"/>
</dbReference>
<feature type="compositionally biased region" description="Polar residues" evidence="1">
    <location>
        <begin position="1"/>
        <end position="12"/>
    </location>
</feature>
<reference evidence="2" key="2">
    <citation type="submission" date="2022-09" db="EMBL/GenBank/DDBJ databases">
        <title>Biosynthetic gene clusters of Dactylosporangioum fulvum.</title>
        <authorList>
            <person name="Caradec T."/>
        </authorList>
    </citation>
    <scope>NUCLEOTIDE SEQUENCE</scope>
    <source>
        <strain evidence="2">NRRL B-16292</strain>
    </source>
</reference>
<dbReference type="EMBL" id="CP073720">
    <property type="protein sequence ID" value="UWP79379.1"/>
    <property type="molecule type" value="Genomic_DNA"/>
</dbReference>
<evidence type="ECO:0000313" key="3">
    <source>
        <dbReference type="Proteomes" id="UP001059617"/>
    </source>
</evidence>